<dbReference type="EMBL" id="LSTV01000003">
    <property type="protein sequence ID" value="OAH49901.1"/>
    <property type="molecule type" value="Genomic_DNA"/>
</dbReference>
<evidence type="ECO:0000313" key="2">
    <source>
        <dbReference type="Proteomes" id="UP000076998"/>
    </source>
</evidence>
<reference evidence="1 2" key="1">
    <citation type="submission" date="2016-02" db="EMBL/GenBank/DDBJ databases">
        <authorList>
            <person name="Wen L."/>
            <person name="He K."/>
            <person name="Yang H."/>
        </authorList>
    </citation>
    <scope>NUCLEOTIDE SEQUENCE [LARGE SCALE GENOMIC DNA]</scope>
    <source>
        <strain evidence="1 2">CD11_3</strain>
    </source>
</reference>
<dbReference type="AlphaFoldDB" id="A0A177KBC7"/>
<dbReference type="RefSeq" id="WP_064003144.1">
    <property type="nucleotide sequence ID" value="NZ_LSTV01000003.1"/>
</dbReference>
<proteinExistence type="predicted"/>
<sequence>MTHDWQIHLFVPAAAQQPWHDDEAAEVWALARRAWFVAGPQATVGWFGFRLGPRTAVALAEAIERWTDVTDEDDLRDWPADLRELSNGSPQRHADVVHVEPASFLPVALWSFTATTEAAAVDVAARPRPIEHSIWEPGTVGFWIDVATAHMLLRVPWGSQGALSQLRKQLWSWLVERDAERLSAEAQ</sequence>
<comment type="caution">
    <text evidence="1">The sequence shown here is derived from an EMBL/GenBank/DDBJ whole genome shotgun (WGS) entry which is preliminary data.</text>
</comment>
<protein>
    <submittedName>
        <fullName evidence="1">Uncharacterized protein</fullName>
    </submittedName>
</protein>
<organism evidence="1 2">
    <name type="scientific">Microbacterium oleivorans</name>
    <dbReference type="NCBI Taxonomy" id="273677"/>
    <lineage>
        <taxon>Bacteria</taxon>
        <taxon>Bacillati</taxon>
        <taxon>Actinomycetota</taxon>
        <taxon>Actinomycetes</taxon>
        <taxon>Micrococcales</taxon>
        <taxon>Microbacteriaceae</taxon>
        <taxon>Microbacterium</taxon>
    </lineage>
</organism>
<dbReference type="Proteomes" id="UP000076998">
    <property type="component" value="Unassembled WGS sequence"/>
</dbReference>
<accession>A0A177KBC7</accession>
<name>A0A177KBC7_9MICO</name>
<gene>
    <name evidence="1" type="ORF">AYL44_10025</name>
</gene>
<evidence type="ECO:0000313" key="1">
    <source>
        <dbReference type="EMBL" id="OAH49901.1"/>
    </source>
</evidence>